<evidence type="ECO:0000313" key="2">
    <source>
        <dbReference type="EMBL" id="VEL23755.1"/>
    </source>
</evidence>
<comment type="caution">
    <text evidence="2">The sequence shown here is derived from an EMBL/GenBank/DDBJ whole genome shotgun (WGS) entry which is preliminary data.</text>
</comment>
<name>A0A448WYT3_9PLAT</name>
<keyword evidence="3" id="KW-1185">Reference proteome</keyword>
<evidence type="ECO:0000256" key="1">
    <source>
        <dbReference type="SAM" id="MobiDB-lite"/>
    </source>
</evidence>
<dbReference type="AlphaFoldDB" id="A0A448WYT3"/>
<dbReference type="EMBL" id="CAAALY010063713">
    <property type="protein sequence ID" value="VEL23755.1"/>
    <property type="molecule type" value="Genomic_DNA"/>
</dbReference>
<proteinExistence type="predicted"/>
<organism evidence="2 3">
    <name type="scientific">Protopolystoma xenopodis</name>
    <dbReference type="NCBI Taxonomy" id="117903"/>
    <lineage>
        <taxon>Eukaryota</taxon>
        <taxon>Metazoa</taxon>
        <taxon>Spiralia</taxon>
        <taxon>Lophotrochozoa</taxon>
        <taxon>Platyhelminthes</taxon>
        <taxon>Monogenea</taxon>
        <taxon>Polyopisthocotylea</taxon>
        <taxon>Polystomatidea</taxon>
        <taxon>Polystomatidae</taxon>
        <taxon>Protopolystoma</taxon>
    </lineage>
</organism>
<protein>
    <submittedName>
        <fullName evidence="2">Uncharacterized protein</fullName>
    </submittedName>
</protein>
<feature type="region of interest" description="Disordered" evidence="1">
    <location>
        <begin position="52"/>
        <end position="92"/>
    </location>
</feature>
<evidence type="ECO:0000313" key="3">
    <source>
        <dbReference type="Proteomes" id="UP000784294"/>
    </source>
</evidence>
<sequence length="92" mass="9412">MGSVVAVDALAGSCQRVAGLVVGTVAALLAVEAEPTDGTCKAAPLAVEACRTRNQSTGRSGAEDGRGVEHKVEVMSRKAKERREDGGASEEE</sequence>
<reference evidence="2" key="1">
    <citation type="submission" date="2018-11" db="EMBL/GenBank/DDBJ databases">
        <authorList>
            <consortium name="Pathogen Informatics"/>
        </authorList>
    </citation>
    <scope>NUCLEOTIDE SEQUENCE</scope>
</reference>
<accession>A0A448WYT3</accession>
<gene>
    <name evidence="2" type="ORF">PXEA_LOCUS17195</name>
</gene>
<dbReference type="Proteomes" id="UP000784294">
    <property type="component" value="Unassembled WGS sequence"/>
</dbReference>
<feature type="compositionally biased region" description="Basic and acidic residues" evidence="1">
    <location>
        <begin position="61"/>
        <end position="86"/>
    </location>
</feature>